<evidence type="ECO:0000313" key="2">
    <source>
        <dbReference type="Proteomes" id="UP000324222"/>
    </source>
</evidence>
<keyword evidence="2" id="KW-1185">Reference proteome</keyword>
<dbReference type="AlphaFoldDB" id="A0A5B7JLZ8"/>
<name>A0A5B7JLZ8_PORTR</name>
<gene>
    <name evidence="1" type="ORF">E2C01_092447</name>
</gene>
<accession>A0A5B7JLZ8</accession>
<organism evidence="1 2">
    <name type="scientific">Portunus trituberculatus</name>
    <name type="common">Swimming crab</name>
    <name type="synonym">Neptunus trituberculatus</name>
    <dbReference type="NCBI Taxonomy" id="210409"/>
    <lineage>
        <taxon>Eukaryota</taxon>
        <taxon>Metazoa</taxon>
        <taxon>Ecdysozoa</taxon>
        <taxon>Arthropoda</taxon>
        <taxon>Crustacea</taxon>
        <taxon>Multicrustacea</taxon>
        <taxon>Malacostraca</taxon>
        <taxon>Eumalacostraca</taxon>
        <taxon>Eucarida</taxon>
        <taxon>Decapoda</taxon>
        <taxon>Pleocyemata</taxon>
        <taxon>Brachyura</taxon>
        <taxon>Eubrachyura</taxon>
        <taxon>Portunoidea</taxon>
        <taxon>Portunidae</taxon>
        <taxon>Portuninae</taxon>
        <taxon>Portunus</taxon>
    </lineage>
</organism>
<protein>
    <submittedName>
        <fullName evidence="1">Uncharacterized protein</fullName>
    </submittedName>
</protein>
<comment type="caution">
    <text evidence="1">The sequence shown here is derived from an EMBL/GenBank/DDBJ whole genome shotgun (WGS) entry which is preliminary data.</text>
</comment>
<reference evidence="1 2" key="1">
    <citation type="submission" date="2019-05" db="EMBL/GenBank/DDBJ databases">
        <title>Another draft genome of Portunus trituberculatus and its Hox gene families provides insights of decapod evolution.</title>
        <authorList>
            <person name="Jeong J.-H."/>
            <person name="Song I."/>
            <person name="Kim S."/>
            <person name="Choi T."/>
            <person name="Kim D."/>
            <person name="Ryu S."/>
            <person name="Kim W."/>
        </authorList>
    </citation>
    <scope>NUCLEOTIDE SEQUENCE [LARGE SCALE GENOMIC DNA]</scope>
    <source>
        <tissue evidence="1">Muscle</tissue>
    </source>
</reference>
<sequence>MCTTSPATCCCSAPQRRPARVTQEQTPLVPPPPLPVYFATHMASRHHLPARKRVANIPPLLTDMTTLSSNPLLFHHFAVLCMCASIFPAYAPTPIWERRGSNKGVSSSFLRIPSSVQAVKVQQPQHDLSTTVSYTRP</sequence>
<proteinExistence type="predicted"/>
<evidence type="ECO:0000313" key="1">
    <source>
        <dbReference type="EMBL" id="MPC97152.1"/>
    </source>
</evidence>
<dbReference type="Proteomes" id="UP000324222">
    <property type="component" value="Unassembled WGS sequence"/>
</dbReference>
<dbReference type="EMBL" id="VSRR010108813">
    <property type="protein sequence ID" value="MPC97152.1"/>
    <property type="molecule type" value="Genomic_DNA"/>
</dbReference>